<dbReference type="PANTHER" id="PTHR43795:SF22">
    <property type="entry name" value="TRYPTOPHAN AMINOTRANSFERASE-RELATED PROTEIN 2"/>
    <property type="match status" value="1"/>
</dbReference>
<dbReference type="Proteomes" id="UP001652660">
    <property type="component" value="Chromosome 4e"/>
</dbReference>
<evidence type="ECO:0000256" key="3">
    <source>
        <dbReference type="ARBA" id="ARBA00022576"/>
    </source>
</evidence>
<feature type="domain" description="Alliinase C-terminal" evidence="6">
    <location>
        <begin position="75"/>
        <end position="433"/>
    </location>
</feature>
<dbReference type="InterPro" id="IPR050478">
    <property type="entry name" value="Ethylene_sulfur-biosynth"/>
</dbReference>
<dbReference type="CDD" id="cd00609">
    <property type="entry name" value="AAT_like"/>
    <property type="match status" value="1"/>
</dbReference>
<dbReference type="InterPro" id="IPR015424">
    <property type="entry name" value="PyrdxlP-dep_Trfase"/>
</dbReference>
<dbReference type="Pfam" id="PF04864">
    <property type="entry name" value="Alliinase_C"/>
    <property type="match status" value="1"/>
</dbReference>
<name>A0A6P6XG95_COFAR</name>
<keyword evidence="3" id="KW-0032">Aminotransferase</keyword>
<feature type="chain" id="PRO_5044650860" evidence="5">
    <location>
        <begin position="23"/>
        <end position="441"/>
    </location>
</feature>
<evidence type="ECO:0000313" key="8">
    <source>
        <dbReference type="RefSeq" id="XP_027126726.1"/>
    </source>
</evidence>
<evidence type="ECO:0000313" key="7">
    <source>
        <dbReference type="Proteomes" id="UP001652660"/>
    </source>
</evidence>
<evidence type="ECO:0000256" key="1">
    <source>
        <dbReference type="ARBA" id="ARBA00001933"/>
    </source>
</evidence>
<sequence length="441" mass="49841">MTGQQNMLKMMSLKHLLVISLALNVGLISRVMEVSREEKHVKKVKDDAGSKTVSYSSFLPTSTAAPAAQDDGSIINLDHGDPTMYERYWQQMGDRTTVVISGWQLISYFSDVRNICWFLESAFANAIVRLHKQVGNAVTEGRHIVVGTGSTQLYQAVLYALCPENASEPMSVVSAAPFYSSYPLMTDFLKSGLYKWAGDAYKFSKDEPYIELVTSPNNPDGASRVAVVNRKQGILVHDLAYYWPQYTPISFPADHDIMLFTFSKSTGHAGTRLGWALVKDEEVAKRMTKYIELNTIGVSKDSQIRAAKILNHVADSIEHGPESKRSDNFFEFGYNLMALRWAQLRAAVHRSDLFSLPSFPSGTCRFSSHHFKPQPAFAWLKCERDIEDCEGFLRRHKILTRGGKHFGVGPEYVRISMMARDEIFDRFTDRLSMINLESHHR</sequence>
<dbReference type="Gene3D" id="3.90.1150.10">
    <property type="entry name" value="Aspartate Aminotransferase, domain 1"/>
    <property type="match status" value="1"/>
</dbReference>
<dbReference type="Gene3D" id="3.40.640.10">
    <property type="entry name" value="Type I PLP-dependent aspartate aminotransferase-like (Major domain)"/>
    <property type="match status" value="1"/>
</dbReference>
<organism evidence="7 8">
    <name type="scientific">Coffea arabica</name>
    <name type="common">Arabian coffee</name>
    <dbReference type="NCBI Taxonomy" id="13443"/>
    <lineage>
        <taxon>Eukaryota</taxon>
        <taxon>Viridiplantae</taxon>
        <taxon>Streptophyta</taxon>
        <taxon>Embryophyta</taxon>
        <taxon>Tracheophyta</taxon>
        <taxon>Spermatophyta</taxon>
        <taxon>Magnoliopsida</taxon>
        <taxon>eudicotyledons</taxon>
        <taxon>Gunneridae</taxon>
        <taxon>Pentapetalae</taxon>
        <taxon>asterids</taxon>
        <taxon>lamiids</taxon>
        <taxon>Gentianales</taxon>
        <taxon>Rubiaceae</taxon>
        <taxon>Ixoroideae</taxon>
        <taxon>Gardenieae complex</taxon>
        <taxon>Bertiereae - Coffeeae clade</taxon>
        <taxon>Coffeeae</taxon>
        <taxon>Coffea</taxon>
    </lineage>
</organism>
<dbReference type="InterPro" id="IPR037029">
    <property type="entry name" value="Alliinase_N_sf"/>
</dbReference>
<dbReference type="GO" id="GO:0016846">
    <property type="term" value="F:carbon-sulfur lyase activity"/>
    <property type="evidence" value="ECO:0007669"/>
    <property type="project" value="InterPro"/>
</dbReference>
<evidence type="ECO:0000256" key="4">
    <source>
        <dbReference type="ARBA" id="ARBA00022898"/>
    </source>
</evidence>
<evidence type="ECO:0000256" key="5">
    <source>
        <dbReference type="SAM" id="SignalP"/>
    </source>
</evidence>
<protein>
    <submittedName>
        <fullName evidence="8">Tryptophan aminotransferase-related protein 2-like</fullName>
    </submittedName>
</protein>
<keyword evidence="5" id="KW-0732">Signal</keyword>
<reference evidence="8" key="2">
    <citation type="submission" date="2025-08" db="UniProtKB">
        <authorList>
            <consortium name="RefSeq"/>
        </authorList>
    </citation>
    <scope>IDENTIFICATION</scope>
    <source>
        <tissue evidence="8">Leaves</tissue>
    </source>
</reference>
<gene>
    <name evidence="8" type="primary">LOC113742907</name>
</gene>
<dbReference type="Gene3D" id="2.10.25.30">
    <property type="entry name" value="EGF-like, alliinase"/>
    <property type="match status" value="1"/>
</dbReference>
<keyword evidence="4" id="KW-0663">Pyridoxal phosphate</keyword>
<dbReference type="PANTHER" id="PTHR43795">
    <property type="entry name" value="BIFUNCTIONAL ASPARTATE AMINOTRANSFERASE AND GLUTAMATE/ASPARTATE-PREPHENATE AMINOTRANSFERASE-RELATED"/>
    <property type="match status" value="1"/>
</dbReference>
<keyword evidence="7" id="KW-1185">Reference proteome</keyword>
<dbReference type="GO" id="GO:0008483">
    <property type="term" value="F:transaminase activity"/>
    <property type="evidence" value="ECO:0007669"/>
    <property type="project" value="UniProtKB-KW"/>
</dbReference>
<dbReference type="AlphaFoldDB" id="A0A6P6XG95"/>
<comment type="similarity">
    <text evidence="2">Belongs to the alliinase family.</text>
</comment>
<dbReference type="GO" id="GO:0006520">
    <property type="term" value="P:amino acid metabolic process"/>
    <property type="evidence" value="ECO:0007669"/>
    <property type="project" value="TreeGrafter"/>
</dbReference>
<keyword evidence="3" id="KW-0808">Transferase</keyword>
<proteinExistence type="inferred from homology"/>
<accession>A0A6P6XG95</accession>
<evidence type="ECO:0000259" key="6">
    <source>
        <dbReference type="Pfam" id="PF04864"/>
    </source>
</evidence>
<evidence type="ECO:0000256" key="2">
    <source>
        <dbReference type="ARBA" id="ARBA00006312"/>
    </source>
</evidence>
<dbReference type="InterPro" id="IPR006948">
    <property type="entry name" value="Alliinase_C"/>
</dbReference>
<feature type="signal peptide" evidence="5">
    <location>
        <begin position="1"/>
        <end position="22"/>
    </location>
</feature>
<dbReference type="SUPFAM" id="SSF53383">
    <property type="entry name" value="PLP-dependent transferases"/>
    <property type="match status" value="1"/>
</dbReference>
<comment type="cofactor">
    <cofactor evidence="1">
        <name>pyridoxal 5'-phosphate</name>
        <dbReference type="ChEBI" id="CHEBI:597326"/>
    </cofactor>
</comment>
<dbReference type="InterPro" id="IPR015421">
    <property type="entry name" value="PyrdxlP-dep_Trfase_major"/>
</dbReference>
<dbReference type="GeneID" id="113742907"/>
<dbReference type="OrthoDB" id="2020362at2759"/>
<reference evidence="7" key="1">
    <citation type="journal article" date="2025" name="Foods">
        <title>Unveiling the Microbial Signatures of Arabica Coffee Cherries: Insights into Ripeness Specific Diversity, Functional Traits, and Implications for Quality and Safety.</title>
        <authorList>
            <consortium name="RefSeq"/>
            <person name="Tenea G.N."/>
            <person name="Cifuentes V."/>
            <person name="Reyes P."/>
            <person name="Cevallos-Vallejos M."/>
        </authorList>
    </citation>
    <scope>NUCLEOTIDE SEQUENCE [LARGE SCALE GENOMIC DNA]</scope>
</reference>
<dbReference type="InterPro" id="IPR015422">
    <property type="entry name" value="PyrdxlP-dep_Trfase_small"/>
</dbReference>
<dbReference type="RefSeq" id="XP_027126726.1">
    <property type="nucleotide sequence ID" value="XM_027270925.2"/>
</dbReference>